<dbReference type="SUPFAM" id="SSF51069">
    <property type="entry name" value="Carbonic anhydrase"/>
    <property type="match status" value="1"/>
</dbReference>
<dbReference type="CDD" id="cd00326">
    <property type="entry name" value="alpha_CA"/>
    <property type="match status" value="1"/>
</dbReference>
<sequence length="302" mass="34137">MGLGHLLMVTLTLLCTGLQTSEASDWGYWGKNGPENWPGICTTGKKQSPIDIVTDDAIRIDLGALKTYRYDFAFPSTLINTGHSVQIQLHSSVPIHLSGRVLSSVYILEQMHFHWGAEHTVDGLRDPLELHLVHYDKKYANFSVAAQHEGGVAVVGVLFELSLDDNPDLAPIVEATRLVSHWVGHSMARIRTKLIPLLFLPKDHTTYYHYEGSLTTPECQESVLWFVMTEKLKVSEAQMNVFRHVESSNGTLKFNYRPVQNLGNRKVYHRLEGYNSASSRIPRNMVYIVLSNLLARLLHKNF</sequence>
<evidence type="ECO:0000313" key="5">
    <source>
        <dbReference type="RefSeq" id="XP_024876074.1"/>
    </source>
</evidence>
<gene>
    <name evidence="5" type="primary">LOC112457326</name>
</gene>
<dbReference type="GO" id="GO:0004089">
    <property type="term" value="F:carbonate dehydratase activity"/>
    <property type="evidence" value="ECO:0007669"/>
    <property type="project" value="InterPro"/>
</dbReference>
<dbReference type="PANTHER" id="PTHR18952">
    <property type="entry name" value="CARBONIC ANHYDRASE"/>
    <property type="match status" value="1"/>
</dbReference>
<dbReference type="InterPro" id="IPR001148">
    <property type="entry name" value="CA_dom"/>
</dbReference>
<dbReference type="OrthoDB" id="429145at2759"/>
<organism evidence="4 5">
    <name type="scientific">Temnothorax curvispinosus</name>
    <dbReference type="NCBI Taxonomy" id="300111"/>
    <lineage>
        <taxon>Eukaryota</taxon>
        <taxon>Metazoa</taxon>
        <taxon>Ecdysozoa</taxon>
        <taxon>Arthropoda</taxon>
        <taxon>Hexapoda</taxon>
        <taxon>Insecta</taxon>
        <taxon>Pterygota</taxon>
        <taxon>Neoptera</taxon>
        <taxon>Endopterygota</taxon>
        <taxon>Hymenoptera</taxon>
        <taxon>Apocrita</taxon>
        <taxon>Aculeata</taxon>
        <taxon>Formicoidea</taxon>
        <taxon>Formicidae</taxon>
        <taxon>Myrmicinae</taxon>
        <taxon>Temnothorax</taxon>
    </lineage>
</organism>
<dbReference type="Proteomes" id="UP000504618">
    <property type="component" value="Unplaced"/>
</dbReference>
<dbReference type="RefSeq" id="XP_024876074.1">
    <property type="nucleotide sequence ID" value="XM_025020306.1"/>
</dbReference>
<proteinExistence type="inferred from homology"/>
<dbReference type="Pfam" id="PF00194">
    <property type="entry name" value="Carb_anhydrase"/>
    <property type="match status" value="1"/>
</dbReference>
<feature type="domain" description="Alpha-carbonic anhydrase" evidence="3">
    <location>
        <begin position="24"/>
        <end position="271"/>
    </location>
</feature>
<dbReference type="Gene3D" id="3.10.200.10">
    <property type="entry name" value="Alpha carbonic anhydrase"/>
    <property type="match status" value="1"/>
</dbReference>
<feature type="chain" id="PRO_5027093474" evidence="2">
    <location>
        <begin position="24"/>
        <end position="302"/>
    </location>
</feature>
<dbReference type="InterPro" id="IPR023561">
    <property type="entry name" value="Carbonic_anhydrase_a-class"/>
</dbReference>
<dbReference type="GeneID" id="112457326"/>
<dbReference type="PANTHER" id="PTHR18952:SF270">
    <property type="entry name" value="CARBONIC ANHYDRASE"/>
    <property type="match status" value="1"/>
</dbReference>
<dbReference type="GO" id="GO:0005737">
    <property type="term" value="C:cytoplasm"/>
    <property type="evidence" value="ECO:0007669"/>
    <property type="project" value="TreeGrafter"/>
</dbReference>
<keyword evidence="4" id="KW-1185">Reference proteome</keyword>
<dbReference type="SMART" id="SM01057">
    <property type="entry name" value="Carb_anhydrase"/>
    <property type="match status" value="1"/>
</dbReference>
<keyword evidence="2" id="KW-0732">Signal</keyword>
<evidence type="ECO:0000313" key="4">
    <source>
        <dbReference type="Proteomes" id="UP000504618"/>
    </source>
</evidence>
<dbReference type="GO" id="GO:0008270">
    <property type="term" value="F:zinc ion binding"/>
    <property type="evidence" value="ECO:0007669"/>
    <property type="project" value="InterPro"/>
</dbReference>
<dbReference type="AlphaFoldDB" id="A0A6J1Q1P0"/>
<evidence type="ECO:0000256" key="2">
    <source>
        <dbReference type="SAM" id="SignalP"/>
    </source>
</evidence>
<comment type="similarity">
    <text evidence="1">Belongs to the alpha-carbonic anhydrase family.</text>
</comment>
<dbReference type="PROSITE" id="PS51144">
    <property type="entry name" value="ALPHA_CA_2"/>
    <property type="match status" value="1"/>
</dbReference>
<protein>
    <submittedName>
        <fullName evidence="5">Carbonic anhydrase 2-like</fullName>
    </submittedName>
</protein>
<feature type="signal peptide" evidence="2">
    <location>
        <begin position="1"/>
        <end position="23"/>
    </location>
</feature>
<evidence type="ECO:0000259" key="3">
    <source>
        <dbReference type="PROSITE" id="PS51144"/>
    </source>
</evidence>
<evidence type="ECO:0000256" key="1">
    <source>
        <dbReference type="ARBA" id="ARBA00010718"/>
    </source>
</evidence>
<reference evidence="5" key="1">
    <citation type="submission" date="2025-08" db="UniProtKB">
        <authorList>
            <consortium name="RefSeq"/>
        </authorList>
    </citation>
    <scope>IDENTIFICATION</scope>
    <source>
        <tissue evidence="5">Whole body</tissue>
    </source>
</reference>
<name>A0A6J1Q1P0_9HYME</name>
<dbReference type="InterPro" id="IPR036398">
    <property type="entry name" value="CA_dom_sf"/>
</dbReference>
<accession>A0A6J1Q1P0</accession>